<reference evidence="12" key="2">
    <citation type="submission" date="2020-09" db="EMBL/GenBank/DDBJ databases">
        <authorList>
            <person name="Sun Q."/>
            <person name="Zhou Y."/>
        </authorList>
    </citation>
    <scope>NUCLEOTIDE SEQUENCE</scope>
    <source>
        <strain evidence="12">CGMCC 1.15519</strain>
    </source>
</reference>
<organism evidence="12 13">
    <name type="scientific">Sandarakinorhabdus glacialis</name>
    <dbReference type="NCBI Taxonomy" id="1614636"/>
    <lineage>
        <taxon>Bacteria</taxon>
        <taxon>Pseudomonadati</taxon>
        <taxon>Pseudomonadota</taxon>
        <taxon>Alphaproteobacteria</taxon>
        <taxon>Sphingomonadales</taxon>
        <taxon>Sphingosinicellaceae</taxon>
        <taxon>Sandarakinorhabdus</taxon>
    </lineage>
</organism>
<proteinExistence type="inferred from homology"/>
<evidence type="ECO:0000313" key="12">
    <source>
        <dbReference type="EMBL" id="GGE16189.1"/>
    </source>
</evidence>
<feature type="domain" description="AprE-like beta-barrel" evidence="11">
    <location>
        <begin position="313"/>
        <end position="401"/>
    </location>
</feature>
<dbReference type="EMBL" id="BMJM01000008">
    <property type="protein sequence ID" value="GGE16189.1"/>
    <property type="molecule type" value="Genomic_DNA"/>
</dbReference>
<name>A0A916ZVX4_9SPHN</name>
<evidence type="ECO:0000313" key="13">
    <source>
        <dbReference type="Proteomes" id="UP000635071"/>
    </source>
</evidence>
<reference evidence="12" key="1">
    <citation type="journal article" date="2014" name="Int. J. Syst. Evol. Microbiol.">
        <title>Complete genome sequence of Corynebacterium casei LMG S-19264T (=DSM 44701T), isolated from a smear-ripened cheese.</title>
        <authorList>
            <consortium name="US DOE Joint Genome Institute (JGI-PGF)"/>
            <person name="Walter F."/>
            <person name="Albersmeier A."/>
            <person name="Kalinowski J."/>
            <person name="Ruckert C."/>
        </authorList>
    </citation>
    <scope>NUCLEOTIDE SEQUENCE</scope>
    <source>
        <strain evidence="12">CGMCC 1.15519</strain>
    </source>
</reference>
<evidence type="ECO:0000256" key="4">
    <source>
        <dbReference type="ARBA" id="ARBA00022475"/>
    </source>
</evidence>
<dbReference type="Proteomes" id="UP000635071">
    <property type="component" value="Unassembled WGS sequence"/>
</dbReference>
<evidence type="ECO:0000256" key="7">
    <source>
        <dbReference type="ARBA" id="ARBA00022989"/>
    </source>
</evidence>
<comment type="caution">
    <text evidence="12">The sequence shown here is derived from an EMBL/GenBank/DDBJ whole genome shotgun (WGS) entry which is preliminary data.</text>
</comment>
<evidence type="ECO:0000256" key="1">
    <source>
        <dbReference type="ARBA" id="ARBA00004377"/>
    </source>
</evidence>
<keyword evidence="13" id="KW-1185">Reference proteome</keyword>
<dbReference type="Gene3D" id="2.40.30.170">
    <property type="match status" value="1"/>
</dbReference>
<evidence type="ECO:0000256" key="5">
    <source>
        <dbReference type="ARBA" id="ARBA00022519"/>
    </source>
</evidence>
<evidence type="ECO:0000256" key="8">
    <source>
        <dbReference type="ARBA" id="ARBA00023136"/>
    </source>
</evidence>
<dbReference type="GO" id="GO:0005886">
    <property type="term" value="C:plasma membrane"/>
    <property type="evidence" value="ECO:0007669"/>
    <property type="project" value="UniProtKB-SubCell"/>
</dbReference>
<dbReference type="PRINTS" id="PR01490">
    <property type="entry name" value="RTXTOXIND"/>
</dbReference>
<evidence type="ECO:0000256" key="9">
    <source>
        <dbReference type="RuleBase" id="RU365093"/>
    </source>
</evidence>
<dbReference type="GO" id="GO:0015031">
    <property type="term" value="P:protein transport"/>
    <property type="evidence" value="ECO:0007669"/>
    <property type="project" value="InterPro"/>
</dbReference>
<protein>
    <recommendedName>
        <fullName evidence="9">Membrane fusion protein (MFP) family protein</fullName>
    </recommendedName>
</protein>
<evidence type="ECO:0000256" key="6">
    <source>
        <dbReference type="ARBA" id="ARBA00022692"/>
    </source>
</evidence>
<evidence type="ECO:0000259" key="11">
    <source>
        <dbReference type="Pfam" id="PF26002"/>
    </source>
</evidence>
<dbReference type="InterPro" id="IPR010129">
    <property type="entry name" value="T1SS_HlyD"/>
</dbReference>
<feature type="domain" description="AprE-like long alpha-helical hairpin" evidence="10">
    <location>
        <begin position="92"/>
        <end position="268"/>
    </location>
</feature>
<dbReference type="Pfam" id="PF25994">
    <property type="entry name" value="HH_AprE"/>
    <property type="match status" value="1"/>
</dbReference>
<gene>
    <name evidence="12" type="ORF">GCM10011529_23260</name>
</gene>
<comment type="subcellular location">
    <subcellularLocation>
        <location evidence="1 9">Cell inner membrane</location>
        <topology evidence="1 9">Single-pass membrane protein</topology>
    </subcellularLocation>
</comment>
<keyword evidence="6" id="KW-0812">Transmembrane</keyword>
<comment type="similarity">
    <text evidence="2 9">Belongs to the membrane fusion protein (MFP) (TC 8.A.1) family.</text>
</comment>
<evidence type="ECO:0000256" key="3">
    <source>
        <dbReference type="ARBA" id="ARBA00022448"/>
    </source>
</evidence>
<dbReference type="AlphaFoldDB" id="A0A916ZVX4"/>
<dbReference type="InterPro" id="IPR058982">
    <property type="entry name" value="Beta-barrel_AprE"/>
</dbReference>
<evidence type="ECO:0000256" key="2">
    <source>
        <dbReference type="ARBA" id="ARBA00009477"/>
    </source>
</evidence>
<dbReference type="InterPro" id="IPR058781">
    <property type="entry name" value="HH_AprE-like"/>
</dbReference>
<keyword evidence="3 9" id="KW-0813">Transport</keyword>
<dbReference type="Pfam" id="PF26002">
    <property type="entry name" value="Beta-barrel_AprE"/>
    <property type="match status" value="1"/>
</dbReference>
<evidence type="ECO:0000259" key="10">
    <source>
        <dbReference type="Pfam" id="PF25994"/>
    </source>
</evidence>
<dbReference type="NCBIfam" id="TIGR01843">
    <property type="entry name" value="type_I_hlyD"/>
    <property type="match status" value="1"/>
</dbReference>
<keyword evidence="4 9" id="KW-1003">Cell membrane</keyword>
<dbReference type="PANTHER" id="PTHR30386">
    <property type="entry name" value="MEMBRANE FUSION SUBUNIT OF EMRAB-TOLC MULTIDRUG EFFLUX PUMP"/>
    <property type="match status" value="1"/>
</dbReference>
<sequence>MPELPGAFIAPARVARLMLWSIAGFSGLMIAWAGLARVNETAVATGRVVPARQLQIISNLEGGVVEAILVRPGQKVAAGEILMRLDPGAANSEFGRSNAAAHALRARIARLEAEASGRALRFESGPETAALAAERALFSAHRAEIAAASAGDAARLDGARRALAEAGAQRGSHAEARAQAAREAAMYAPLVDKGIEPAISLDRARSVLAQAQAAEDAADAGYRRAAASVAEASAALRAGEGRLRSQAGEMLAQARAELAGQAATLPALETRLARTALRSPVAGTVQRVLAATVGGSVAPGVPLVEVVPAGDRLVVEAQVRPADIAFVHLGQKAAVRLTAYDASVYGALAGRVERISPDAVVNERTGESHYAVRVASDSVALRAPDGMALPVGAGMTAEIDLIGRKRSVLSYLLSPVTKLRDNAFRER</sequence>
<keyword evidence="5 9" id="KW-0997">Cell inner membrane</keyword>
<accession>A0A916ZVX4</accession>
<keyword evidence="8" id="KW-0472">Membrane</keyword>
<keyword evidence="7" id="KW-1133">Transmembrane helix</keyword>
<dbReference type="InterPro" id="IPR050739">
    <property type="entry name" value="MFP"/>
</dbReference>
<dbReference type="PANTHER" id="PTHR30386:SF26">
    <property type="entry name" value="TRANSPORT PROTEIN COMB"/>
    <property type="match status" value="1"/>
</dbReference>